<dbReference type="SUPFAM" id="SSF54427">
    <property type="entry name" value="NTF2-like"/>
    <property type="match status" value="1"/>
</dbReference>
<protein>
    <recommendedName>
        <fullName evidence="1">SnoaL-like domain-containing protein</fullName>
    </recommendedName>
</protein>
<proteinExistence type="predicted"/>
<dbReference type="EMBL" id="JACCFO010000001">
    <property type="protein sequence ID" value="NYI95585.1"/>
    <property type="molecule type" value="Genomic_DNA"/>
</dbReference>
<organism evidence="2 3">
    <name type="scientific">Streptomonospora nanhaiensis</name>
    <dbReference type="NCBI Taxonomy" id="1323731"/>
    <lineage>
        <taxon>Bacteria</taxon>
        <taxon>Bacillati</taxon>
        <taxon>Actinomycetota</taxon>
        <taxon>Actinomycetes</taxon>
        <taxon>Streptosporangiales</taxon>
        <taxon>Nocardiopsidaceae</taxon>
        <taxon>Streptomonospora</taxon>
    </lineage>
</organism>
<dbReference type="Proteomes" id="UP000575985">
    <property type="component" value="Unassembled WGS sequence"/>
</dbReference>
<dbReference type="RefSeq" id="WP_179767081.1">
    <property type="nucleotide sequence ID" value="NZ_JACCFO010000001.1"/>
</dbReference>
<sequence>MSEQSPRDLFARFQRNALAGRPGFDAEMLAPDVVVEQPFAPPANRRTEGRDNVVAMTRAGREALPVVFEGFSEVEIHETADPEVIIAEYRLTATVPRTGTRARGAFVVVLRAANGRIAHWREYQDTAAFAAALA</sequence>
<keyword evidence="3" id="KW-1185">Reference proteome</keyword>
<comment type="caution">
    <text evidence="2">The sequence shown here is derived from an EMBL/GenBank/DDBJ whole genome shotgun (WGS) entry which is preliminary data.</text>
</comment>
<evidence type="ECO:0000313" key="3">
    <source>
        <dbReference type="Proteomes" id="UP000575985"/>
    </source>
</evidence>
<dbReference type="AlphaFoldDB" id="A0A853BLI5"/>
<feature type="domain" description="SnoaL-like" evidence="1">
    <location>
        <begin position="26"/>
        <end position="120"/>
    </location>
</feature>
<dbReference type="InterPro" id="IPR032710">
    <property type="entry name" value="NTF2-like_dom_sf"/>
</dbReference>
<reference evidence="2 3" key="1">
    <citation type="submission" date="2020-07" db="EMBL/GenBank/DDBJ databases">
        <title>Sequencing the genomes of 1000 actinobacteria strains.</title>
        <authorList>
            <person name="Klenk H.-P."/>
        </authorList>
    </citation>
    <scope>NUCLEOTIDE SEQUENCE [LARGE SCALE GENOMIC DNA]</scope>
    <source>
        <strain evidence="2 3">DSM 45927</strain>
    </source>
</reference>
<evidence type="ECO:0000313" key="2">
    <source>
        <dbReference type="EMBL" id="NYI95585.1"/>
    </source>
</evidence>
<name>A0A853BLI5_9ACTN</name>
<dbReference type="Pfam" id="PF12680">
    <property type="entry name" value="SnoaL_2"/>
    <property type="match status" value="1"/>
</dbReference>
<accession>A0A853BLI5</accession>
<dbReference type="Gene3D" id="3.10.450.50">
    <property type="match status" value="1"/>
</dbReference>
<evidence type="ECO:0000259" key="1">
    <source>
        <dbReference type="Pfam" id="PF12680"/>
    </source>
</evidence>
<dbReference type="InterPro" id="IPR037401">
    <property type="entry name" value="SnoaL-like"/>
</dbReference>
<gene>
    <name evidence="2" type="ORF">HNR12_001862</name>
</gene>